<organism evidence="1 3">
    <name type="scientific">Devosia limi DSM 17137</name>
    <dbReference type="NCBI Taxonomy" id="1121477"/>
    <lineage>
        <taxon>Bacteria</taxon>
        <taxon>Pseudomonadati</taxon>
        <taxon>Pseudomonadota</taxon>
        <taxon>Alphaproteobacteria</taxon>
        <taxon>Hyphomicrobiales</taxon>
        <taxon>Devosiaceae</taxon>
        <taxon>Devosia</taxon>
    </lineage>
</organism>
<protein>
    <submittedName>
        <fullName evidence="1">Uncharacterized protein</fullName>
    </submittedName>
</protein>
<keyword evidence="3" id="KW-1185">Reference proteome</keyword>
<dbReference type="AlphaFoldDB" id="A0A0F5LSC3"/>
<dbReference type="OrthoDB" id="7950848at2"/>
<dbReference type="Proteomes" id="UP000033608">
    <property type="component" value="Unassembled WGS sequence"/>
</dbReference>
<dbReference type="EMBL" id="LAJF01000061">
    <property type="protein sequence ID" value="KKB85044.1"/>
    <property type="molecule type" value="Genomic_DNA"/>
</dbReference>
<evidence type="ECO:0000313" key="2">
    <source>
        <dbReference type="EMBL" id="SHF38645.1"/>
    </source>
</evidence>
<dbReference type="EMBL" id="FQVC01000007">
    <property type="protein sequence ID" value="SHF38645.1"/>
    <property type="molecule type" value="Genomic_DNA"/>
</dbReference>
<evidence type="ECO:0000313" key="3">
    <source>
        <dbReference type="Proteomes" id="UP000033608"/>
    </source>
</evidence>
<dbReference type="RefSeq" id="WP_046134744.1">
    <property type="nucleotide sequence ID" value="NZ_FQVC01000007.1"/>
</dbReference>
<evidence type="ECO:0000313" key="4">
    <source>
        <dbReference type="Proteomes" id="UP000184533"/>
    </source>
</evidence>
<dbReference type="PATRIC" id="fig|1121477.3.peg.2636"/>
<reference evidence="2 4" key="2">
    <citation type="submission" date="2016-11" db="EMBL/GenBank/DDBJ databases">
        <authorList>
            <person name="Jaros S."/>
            <person name="Januszkiewicz K."/>
            <person name="Wedrychowicz H."/>
        </authorList>
    </citation>
    <scope>NUCLEOTIDE SEQUENCE [LARGE SCALE GENOMIC DNA]</scope>
    <source>
        <strain evidence="2 4">DSM 17137</strain>
    </source>
</reference>
<accession>A0A0F5LSC3</accession>
<dbReference type="Proteomes" id="UP000184533">
    <property type="component" value="Unassembled WGS sequence"/>
</dbReference>
<proteinExistence type="predicted"/>
<gene>
    <name evidence="2" type="ORF">SAMN02745223_02471</name>
    <name evidence="1" type="ORF">VW29_07735</name>
</gene>
<evidence type="ECO:0000313" key="1">
    <source>
        <dbReference type="EMBL" id="KKB85044.1"/>
    </source>
</evidence>
<name>A0A0F5LSC3_9HYPH</name>
<reference evidence="1 3" key="1">
    <citation type="submission" date="2015-03" db="EMBL/GenBank/DDBJ databases">
        <authorList>
            <person name="Hassan Y.I."/>
            <person name="Lepp D."/>
            <person name="Zhou T."/>
        </authorList>
    </citation>
    <scope>NUCLEOTIDE SEQUENCE [LARGE SCALE GENOMIC DNA]</scope>
    <source>
        <strain evidence="1 3">DSM 17137</strain>
    </source>
</reference>
<sequence>MSKRMSKTMAGEIADRTLEVVNPANRAMALNAALKRHGFAGASVPAEYLLERGALIGWLLATYSPRD</sequence>